<organism evidence="1 2">
    <name type="scientific">Borrelia duttonii (strain Ly)</name>
    <dbReference type="NCBI Taxonomy" id="412419"/>
    <lineage>
        <taxon>Bacteria</taxon>
        <taxon>Pseudomonadati</taxon>
        <taxon>Spirochaetota</taxon>
        <taxon>Spirochaetia</taxon>
        <taxon>Spirochaetales</taxon>
        <taxon>Borreliaceae</taxon>
        <taxon>Borrelia</taxon>
    </lineage>
</organism>
<dbReference type="EMBL" id="CP000979">
    <property type="protein sequence ID" value="ACH93845.1"/>
    <property type="molecule type" value="Genomic_DNA"/>
</dbReference>
<reference evidence="1 2" key="1">
    <citation type="journal article" date="2008" name="PLoS Genet.">
        <title>The genome of Borrelia recurrentis, the agent of deadly louse-borne relapsing fever, is a degraded subset of tick-borne Borrelia duttonii.</title>
        <authorList>
            <person name="Lescot M."/>
            <person name="Audic S."/>
            <person name="Robert C."/>
            <person name="Nguyen T.T."/>
            <person name="Blanc G."/>
            <person name="Cutler S.J."/>
            <person name="Wincker P."/>
            <person name="Couloux A."/>
            <person name="Claverie J.-M."/>
            <person name="Raoult D."/>
            <person name="Drancourt M."/>
        </authorList>
    </citation>
    <scope>NUCLEOTIDE SEQUENCE [LARGE SCALE GENOMIC DNA]</scope>
    <source>
        <strain evidence="1 2">Ly</strain>
    </source>
</reference>
<dbReference type="HOGENOM" id="CLU_076832_0_0_12"/>
<evidence type="ECO:0000313" key="1">
    <source>
        <dbReference type="EMBL" id="ACH93845.1"/>
    </source>
</evidence>
<dbReference type="OrthoDB" id="351183at2"/>
<dbReference type="KEGG" id="bdu:BDU_1048"/>
<dbReference type="AlphaFoldDB" id="B5RNA9"/>
<name>B5RNA9_BORDL</name>
<keyword evidence="2" id="KW-1185">Reference proteome</keyword>
<geneLocation type="plasmid" evidence="1 2">
    <name>pl165</name>
</geneLocation>
<evidence type="ECO:0000313" key="2">
    <source>
        <dbReference type="Proteomes" id="UP000000611"/>
    </source>
</evidence>
<dbReference type="Proteomes" id="UP000000611">
    <property type="component" value="Plasmid pl165"/>
</dbReference>
<proteinExistence type="predicted"/>
<dbReference type="RefSeq" id="WP_012539388.1">
    <property type="nucleotide sequence ID" value="NC_011247.1"/>
</dbReference>
<accession>B5RNA9</accession>
<gene>
    <name evidence="1" type="ordered locus">BDU_1048</name>
</gene>
<protein>
    <submittedName>
        <fullName evidence="1">Uncharacterized protein</fullName>
    </submittedName>
</protein>
<sequence>MQRIYILVFLFGMLMLCCKQWRNDRHNIKGTEETKNKLGSVSNFPFSPVVSDIGTEKTDGLKPTGVKDFQGNGEDGHVEDEETETFDSLRTKAYIALRTNLSKLVDLYHYRPSEFSDFLFENIKTKFGVDEKQDFRDSVYAMVKGDVAVLKNLEKIVMHSFGKNEVVSQDYLFESNAYFLLFHFSKMANYLLGIVMHKNGYILNDDNLLKLQDSKDIEGLNELASILEHICLKWENMVSLVKGIINDASRFTTKDEIMERLKPITDLEVIKYNQNCDCNLPDDDMHICKLKNNLRVLCRQLKEKMNKLIRYKDY</sequence>
<keyword evidence="1" id="KW-0614">Plasmid</keyword>